<dbReference type="InterPro" id="IPR005761">
    <property type="entry name" value="UDP-N-AcMur-Glu-dNH2Pim_ligase"/>
</dbReference>
<dbReference type="InterPro" id="IPR004101">
    <property type="entry name" value="Mur_ligase_C"/>
</dbReference>
<dbReference type="InterPro" id="IPR036565">
    <property type="entry name" value="Mur-like_cat_sf"/>
</dbReference>
<feature type="domain" description="Mur ligase central" evidence="11">
    <location>
        <begin position="117"/>
        <end position="318"/>
    </location>
</feature>
<proteinExistence type="inferred from homology"/>
<dbReference type="EMBL" id="CP002537">
    <property type="protein sequence ID" value="ADY27302.1"/>
    <property type="molecule type" value="Genomic_DNA"/>
</dbReference>
<evidence type="ECO:0000259" key="9">
    <source>
        <dbReference type="Pfam" id="PF01225"/>
    </source>
</evidence>
<evidence type="ECO:0000313" key="12">
    <source>
        <dbReference type="EMBL" id="ADY27302.1"/>
    </source>
</evidence>
<dbReference type="SUPFAM" id="SSF63418">
    <property type="entry name" value="MurE/MurF N-terminal domain"/>
    <property type="match status" value="1"/>
</dbReference>
<dbReference type="SUPFAM" id="SSF53623">
    <property type="entry name" value="MurD-like peptide ligases, catalytic domain"/>
    <property type="match status" value="1"/>
</dbReference>
<keyword evidence="7" id="KW-0067">ATP-binding</keyword>
<evidence type="ECO:0000313" key="13">
    <source>
        <dbReference type="Proteomes" id="UP000007718"/>
    </source>
</evidence>
<dbReference type="Proteomes" id="UP000007718">
    <property type="component" value="Plasmid pDEIPR01"/>
</dbReference>
<comment type="subcellular location">
    <subcellularLocation>
        <location evidence="7 8">Cytoplasm</location>
    </subcellularLocation>
</comment>
<dbReference type="Gene3D" id="3.40.1190.10">
    <property type="entry name" value="Mur-like, catalytic domain"/>
    <property type="match status" value="1"/>
</dbReference>
<keyword evidence="12" id="KW-0614">Plasmid</keyword>
<dbReference type="PANTHER" id="PTHR23135">
    <property type="entry name" value="MUR LIGASE FAMILY MEMBER"/>
    <property type="match status" value="1"/>
</dbReference>
<keyword evidence="6 7" id="KW-0961">Cell wall biogenesis/degradation</keyword>
<dbReference type="Gene3D" id="3.90.190.20">
    <property type="entry name" value="Mur ligase, C-terminal domain"/>
    <property type="match status" value="1"/>
</dbReference>
<dbReference type="Pfam" id="PF01225">
    <property type="entry name" value="Mur_ligase"/>
    <property type="match status" value="1"/>
</dbReference>
<dbReference type="SUPFAM" id="SSF53244">
    <property type="entry name" value="MurD-like peptide ligases, peptide-binding domain"/>
    <property type="match status" value="1"/>
</dbReference>
<evidence type="ECO:0000256" key="1">
    <source>
        <dbReference type="ARBA" id="ARBA00005898"/>
    </source>
</evidence>
<dbReference type="GO" id="GO:0016881">
    <property type="term" value="F:acid-amino acid ligase activity"/>
    <property type="evidence" value="ECO:0007669"/>
    <property type="project" value="UniProtKB-UniRule"/>
</dbReference>
<accession>F0RPJ6</accession>
<dbReference type="HAMAP" id="MF_00208">
    <property type="entry name" value="MurE"/>
    <property type="match status" value="1"/>
</dbReference>
<keyword evidence="13" id="KW-1185">Reference proteome</keyword>
<keyword evidence="7" id="KW-0963">Cytoplasm</keyword>
<dbReference type="Pfam" id="PF02875">
    <property type="entry name" value="Mur_ligase_C"/>
    <property type="match status" value="1"/>
</dbReference>
<gene>
    <name evidence="7" type="primary">murE</name>
    <name evidence="12" type="ordered locus">Deipr_2173</name>
</gene>
<protein>
    <recommendedName>
        <fullName evidence="7">UDP-N-acetylmuramyl-tripeptide synthetase</fullName>
        <ecNumber evidence="7">6.3.2.-</ecNumber>
    </recommendedName>
    <alternativeName>
        <fullName evidence="7">UDP-MurNAc-tripeptide synthetase</fullName>
    </alternativeName>
</protein>
<evidence type="ECO:0000259" key="10">
    <source>
        <dbReference type="Pfam" id="PF02875"/>
    </source>
</evidence>
<dbReference type="InterPro" id="IPR013221">
    <property type="entry name" value="Mur_ligase_cen"/>
</dbReference>
<geneLocation type="plasmid" evidence="12 13">
    <name>pDEIPR01</name>
</geneLocation>
<comment type="function">
    <text evidence="7">Catalyzes the addition of an amino acid to the nucleotide precursor UDP-N-acetylmuramoyl-L-alanyl-D-glutamate (UMAG) in the biosynthesis of bacterial cell-wall peptidoglycan.</text>
</comment>
<comment type="pathway">
    <text evidence="7 8">Cell wall biogenesis; peptidoglycan biosynthesis.</text>
</comment>
<feature type="domain" description="Mur ligase N-terminal catalytic" evidence="9">
    <location>
        <begin position="31"/>
        <end position="101"/>
    </location>
</feature>
<dbReference type="GO" id="GO:0005524">
    <property type="term" value="F:ATP binding"/>
    <property type="evidence" value="ECO:0007669"/>
    <property type="project" value="UniProtKB-UniRule"/>
</dbReference>
<sequence length="504" mass="53158">MMPVMLLSDLASHLSLRSGPSVETGWAAAEVSAVTHRADWVTPGALFAAIRGERHDGHAFLQEAAERGAVAALGEGLPAGQHSPLPYLQVPDARAALADAAALLSGHPSRELKVVGVTGTDGKTTTSWLTAALLRAGGQSTGLLSSAGYQLPDGQLRAYPAHFTTPEAPQLQGLLREMVDARAQAAVIETSSHALTLERVRGVAWDAAIWTHLSQEHLDFHGTLEDYFAAKRRLIERAPLAVLNLDDPWTRHLRGVAPQELTYSAAQAGADWRASDLRGEAGGRASFAVDGPAGRFRATLPLAGAFQMGNALAAMAAAHHFGVSAAELQAGLREFGGPPGRMETVPSRPGQPRVVSDSAHTPLSLENTLRALRPLTGGQLWAVVGSAAGGRDTSKWGPMAAVASAWADQVILTEADHRETPLEQILEAMSAAAGQDNWQCIGDRAQAIAYAVTHAGPDDTVLIANKGGEHFLQRGRTVYRWNDAAAAAAALRGEVYRPQEAEQG</sequence>
<feature type="binding site" evidence="7">
    <location>
        <begin position="164"/>
        <end position="165"/>
    </location>
    <ligand>
        <name>UDP-N-acetyl-alpha-D-muramoyl-L-alanyl-D-glutamate</name>
        <dbReference type="ChEBI" id="CHEBI:83900"/>
    </ligand>
</feature>
<evidence type="ECO:0000256" key="7">
    <source>
        <dbReference type="HAMAP-Rule" id="MF_00208"/>
    </source>
</evidence>
<keyword evidence="5 7" id="KW-0131">Cell cycle</keyword>
<feature type="domain" description="Mur ligase C-terminal" evidence="10">
    <location>
        <begin position="340"/>
        <end position="466"/>
    </location>
</feature>
<dbReference type="InterPro" id="IPR035911">
    <property type="entry name" value="MurE/MurF_N"/>
</dbReference>
<dbReference type="GO" id="GO:0051301">
    <property type="term" value="P:cell division"/>
    <property type="evidence" value="ECO:0007669"/>
    <property type="project" value="UniProtKB-KW"/>
</dbReference>
<evidence type="ECO:0000259" key="11">
    <source>
        <dbReference type="Pfam" id="PF08245"/>
    </source>
</evidence>
<dbReference type="KEGG" id="dpt:Deipr_2173"/>
<dbReference type="Gene3D" id="3.40.1390.10">
    <property type="entry name" value="MurE/MurF, N-terminal domain"/>
    <property type="match status" value="1"/>
</dbReference>
<evidence type="ECO:0000256" key="8">
    <source>
        <dbReference type="RuleBase" id="RU004135"/>
    </source>
</evidence>
<dbReference type="GO" id="GO:0071555">
    <property type="term" value="P:cell wall organization"/>
    <property type="evidence" value="ECO:0007669"/>
    <property type="project" value="UniProtKB-KW"/>
</dbReference>
<dbReference type="HOGENOM" id="CLU_022291_4_1_0"/>
<comment type="similarity">
    <text evidence="1 7">Belongs to the MurCDEF family. MurE subfamily.</text>
</comment>
<keyword evidence="7 12" id="KW-0436">Ligase</keyword>
<comment type="PTM">
    <text evidence="7">Carboxylation is probably crucial for Mg(2+) binding and, consequently, for the gamma-phosphate positioning of ATP.</text>
</comment>
<dbReference type="EC" id="6.3.2.-" evidence="7"/>
<feature type="binding site" evidence="7">
    <location>
        <position position="199"/>
    </location>
    <ligand>
        <name>UDP-N-acetyl-alpha-D-muramoyl-L-alanyl-D-glutamate</name>
        <dbReference type="ChEBI" id="CHEBI:83900"/>
    </ligand>
</feature>
<keyword evidence="3 7" id="KW-0133">Cell shape</keyword>
<name>F0RPJ6_DEIPM</name>
<dbReference type="Pfam" id="PF08245">
    <property type="entry name" value="Mur_ligase_M"/>
    <property type="match status" value="1"/>
</dbReference>
<keyword evidence="4 7" id="KW-0573">Peptidoglycan synthesis</keyword>
<dbReference type="UniPathway" id="UPA00219"/>
<dbReference type="GO" id="GO:0009252">
    <property type="term" value="P:peptidoglycan biosynthetic process"/>
    <property type="evidence" value="ECO:0007669"/>
    <property type="project" value="UniProtKB-UniRule"/>
</dbReference>
<reference evidence="12 13" key="1">
    <citation type="submission" date="2011-02" db="EMBL/GenBank/DDBJ databases">
        <title>The complete sequence of plasmid1 of Deinococcus proteolyticus DSM 20540.</title>
        <authorList>
            <consortium name="US DOE Joint Genome Institute (JGI-PGF)"/>
            <person name="Lucas S."/>
            <person name="Copeland A."/>
            <person name="Lapidus A."/>
            <person name="Bruce D."/>
            <person name="Goodwin L."/>
            <person name="Pitluck S."/>
            <person name="Kyrpides N."/>
            <person name="Mavromatis K."/>
            <person name="Pagani I."/>
            <person name="Ivanova N."/>
            <person name="Ovchinnikova G."/>
            <person name="Zeytun A."/>
            <person name="Detter J.C."/>
            <person name="Han C."/>
            <person name="Land M."/>
            <person name="Hauser L."/>
            <person name="Markowitz V."/>
            <person name="Cheng J.-F."/>
            <person name="Hugenholtz P."/>
            <person name="Woyke T."/>
            <person name="Wu D."/>
            <person name="Pukall R."/>
            <person name="Steenblock K."/>
            <person name="Brambilla E."/>
            <person name="Klenk H.-P."/>
            <person name="Eisen J.A."/>
        </authorList>
    </citation>
    <scope>NUCLEOTIDE SEQUENCE [LARGE SCALE GENOMIC DNA]</scope>
    <source>
        <strain evidence="13">ATCC 35074 / DSM 20540 / JCM 6276 / NBRC 101906 / NCIMB 13154 / VKM Ac-1939 / CCM 2703 / MRP</strain>
        <plasmid evidence="13">Plasmid pDEIPR01</plasmid>
    </source>
</reference>
<dbReference type="NCBIfam" id="TIGR01085">
    <property type="entry name" value="murE"/>
    <property type="match status" value="1"/>
</dbReference>
<comment type="caution">
    <text evidence="7">Lacks conserved residue(s) required for the propagation of feature annotation.</text>
</comment>
<evidence type="ECO:0000256" key="3">
    <source>
        <dbReference type="ARBA" id="ARBA00022960"/>
    </source>
</evidence>
<keyword evidence="2 7" id="KW-0132">Cell division</keyword>
<dbReference type="GO" id="GO:0000287">
    <property type="term" value="F:magnesium ion binding"/>
    <property type="evidence" value="ECO:0007669"/>
    <property type="project" value="UniProtKB-UniRule"/>
</dbReference>
<feature type="modified residue" description="N6-carboxylysine" evidence="7">
    <location>
        <position position="231"/>
    </location>
</feature>
<keyword evidence="7" id="KW-0547">Nucleotide-binding</keyword>
<dbReference type="InterPro" id="IPR000713">
    <property type="entry name" value="Mur_ligase_N"/>
</dbReference>
<evidence type="ECO:0000256" key="6">
    <source>
        <dbReference type="ARBA" id="ARBA00023316"/>
    </source>
</evidence>
<keyword evidence="7" id="KW-0460">Magnesium</keyword>
<evidence type="ECO:0000256" key="4">
    <source>
        <dbReference type="ARBA" id="ARBA00022984"/>
    </source>
</evidence>
<evidence type="ECO:0000256" key="2">
    <source>
        <dbReference type="ARBA" id="ARBA00022618"/>
    </source>
</evidence>
<dbReference type="AlphaFoldDB" id="F0RPJ6"/>
<dbReference type="InterPro" id="IPR036615">
    <property type="entry name" value="Mur_ligase_C_dom_sf"/>
</dbReference>
<organism evidence="12 13">
    <name type="scientific">Deinococcus proteolyticus (strain ATCC 35074 / DSM 20540 / JCM 6276 / NBRC 101906 / NCIMB 13154 / VKM Ac-1939 / CCM 2703 / MRP)</name>
    <dbReference type="NCBI Taxonomy" id="693977"/>
    <lineage>
        <taxon>Bacteria</taxon>
        <taxon>Thermotogati</taxon>
        <taxon>Deinococcota</taxon>
        <taxon>Deinococci</taxon>
        <taxon>Deinococcales</taxon>
        <taxon>Deinococcaceae</taxon>
        <taxon>Deinococcus</taxon>
    </lineage>
</organism>
<feature type="binding site" evidence="7">
    <location>
        <begin position="119"/>
        <end position="125"/>
    </location>
    <ligand>
        <name>ATP</name>
        <dbReference type="ChEBI" id="CHEBI:30616"/>
    </ligand>
</feature>
<comment type="cofactor">
    <cofactor evidence="7">
        <name>Mg(2+)</name>
        <dbReference type="ChEBI" id="CHEBI:18420"/>
    </cofactor>
</comment>
<feature type="binding site" evidence="7">
    <location>
        <position position="191"/>
    </location>
    <ligand>
        <name>UDP-N-acetyl-alpha-D-muramoyl-L-alanyl-D-glutamate</name>
        <dbReference type="ChEBI" id="CHEBI:83900"/>
    </ligand>
</feature>
<dbReference type="PANTHER" id="PTHR23135:SF4">
    <property type="entry name" value="UDP-N-ACETYLMURAMOYL-L-ALANYL-D-GLUTAMATE--2,6-DIAMINOPIMELATE LIGASE MURE HOMOLOG, CHLOROPLASTIC"/>
    <property type="match status" value="1"/>
</dbReference>
<evidence type="ECO:0000256" key="5">
    <source>
        <dbReference type="ARBA" id="ARBA00023306"/>
    </source>
</evidence>
<dbReference type="GO" id="GO:0005737">
    <property type="term" value="C:cytoplasm"/>
    <property type="evidence" value="ECO:0007669"/>
    <property type="project" value="UniProtKB-SubCell"/>
</dbReference>
<dbReference type="GO" id="GO:0008360">
    <property type="term" value="P:regulation of cell shape"/>
    <property type="evidence" value="ECO:0007669"/>
    <property type="project" value="UniProtKB-KW"/>
</dbReference>